<feature type="non-terminal residue" evidence="3">
    <location>
        <position position="357"/>
    </location>
</feature>
<name>A0A6L2PYK2_COPFO</name>
<dbReference type="SMART" id="SM00181">
    <property type="entry name" value="EGF"/>
    <property type="match status" value="1"/>
</dbReference>
<dbReference type="Proteomes" id="UP000502823">
    <property type="component" value="Unassembled WGS sequence"/>
</dbReference>
<reference evidence="4" key="1">
    <citation type="submission" date="2020-01" db="EMBL/GenBank/DDBJ databases">
        <title>Draft genome sequence of the Termite Coptotermes fromosanus.</title>
        <authorList>
            <person name="Itakura S."/>
            <person name="Yosikawa Y."/>
            <person name="Umezawa K."/>
        </authorList>
    </citation>
    <scope>NUCLEOTIDE SEQUENCE [LARGE SCALE GENOMIC DNA]</scope>
</reference>
<keyword evidence="4" id="KW-1185">Reference proteome</keyword>
<dbReference type="CDD" id="cd16081">
    <property type="entry name" value="TSPcc_insect"/>
    <property type="match status" value="1"/>
</dbReference>
<proteinExistence type="predicted"/>
<evidence type="ECO:0000256" key="1">
    <source>
        <dbReference type="SAM" id="Coils"/>
    </source>
</evidence>
<evidence type="ECO:0000313" key="3">
    <source>
        <dbReference type="EMBL" id="GFG36362.1"/>
    </source>
</evidence>
<feature type="coiled-coil region" evidence="1">
    <location>
        <begin position="265"/>
        <end position="292"/>
    </location>
</feature>
<dbReference type="Pfam" id="PF11598">
    <property type="entry name" value="COMP"/>
    <property type="match status" value="1"/>
</dbReference>
<dbReference type="AlphaFoldDB" id="A0A6L2PYK2"/>
<organism evidence="3 4">
    <name type="scientific">Coptotermes formosanus</name>
    <name type="common">Formosan subterranean termite</name>
    <dbReference type="NCBI Taxonomy" id="36987"/>
    <lineage>
        <taxon>Eukaryota</taxon>
        <taxon>Metazoa</taxon>
        <taxon>Ecdysozoa</taxon>
        <taxon>Arthropoda</taxon>
        <taxon>Hexapoda</taxon>
        <taxon>Insecta</taxon>
        <taxon>Pterygota</taxon>
        <taxon>Neoptera</taxon>
        <taxon>Polyneoptera</taxon>
        <taxon>Dictyoptera</taxon>
        <taxon>Blattodea</taxon>
        <taxon>Blattoidea</taxon>
        <taxon>Termitoidae</taxon>
        <taxon>Rhinotermitidae</taxon>
        <taxon>Coptotermes</taxon>
    </lineage>
</organism>
<dbReference type="InterPro" id="IPR024665">
    <property type="entry name" value="TSP/COMP_CC"/>
</dbReference>
<dbReference type="Gene3D" id="2.60.120.200">
    <property type="match status" value="1"/>
</dbReference>
<dbReference type="Gene3D" id="2.10.25.10">
    <property type="entry name" value="Laminin"/>
    <property type="match status" value="1"/>
</dbReference>
<sequence>MNTWFHPRQEFCLLSTEVATGFRRRTVSLRQCRYYIVESRPFKFKKNLTIFTVFSQKGGAEGVQDASHQVEEVIRNDNFVLSMKHIKPRRRLRGSVETLFAVDFPGSQQKFVLMLDRRSKRVIVETVEDGRTRAQHYTVDTLSEVTILRSLVLAVNQKQPGAHVTLYVDCVSQGMVATPRAMRDMFHKMATPRLQVFRERRYVLEVDSGSLSSVLNRNNCPSQQLQQMQAIEPAVTTNEINGIRRGDIPVIHDCDERDNLVIKTLNDLILALKKLKEEVASQRSEIRYLRELLEQCDLCSTDSRKVSCRSNPPPCFPGAECQDTADGPRCGQCPRGYVGDGRHCKPGLTCQDRPCYS</sequence>
<keyword evidence="1" id="KW-0175">Coiled coil</keyword>
<accession>A0A6L2PYK2</accession>
<protein>
    <recommendedName>
        <fullName evidence="2">EGF-like domain-containing protein</fullName>
    </recommendedName>
</protein>
<evidence type="ECO:0000259" key="2">
    <source>
        <dbReference type="SMART" id="SM00181"/>
    </source>
</evidence>
<dbReference type="InterPro" id="IPR000742">
    <property type="entry name" value="EGF"/>
</dbReference>
<evidence type="ECO:0000313" key="4">
    <source>
        <dbReference type="Proteomes" id="UP000502823"/>
    </source>
</evidence>
<feature type="domain" description="EGF-like" evidence="2">
    <location>
        <begin position="307"/>
        <end position="345"/>
    </location>
</feature>
<comment type="caution">
    <text evidence="3">The sequence shown here is derived from an EMBL/GenBank/DDBJ whole genome shotgun (WGS) entry which is preliminary data.</text>
</comment>
<gene>
    <name evidence="3" type="ORF">Cfor_01991</name>
</gene>
<dbReference type="PANTHER" id="PTHR10199">
    <property type="entry name" value="THROMBOSPONDIN"/>
    <property type="match status" value="1"/>
</dbReference>
<dbReference type="InParanoid" id="A0A6L2PYK2"/>
<dbReference type="EMBL" id="BLKM01006181">
    <property type="protein sequence ID" value="GFG36362.1"/>
    <property type="molecule type" value="Genomic_DNA"/>
</dbReference>
<dbReference type="OrthoDB" id="14563at2759"/>